<keyword evidence="3" id="KW-1185">Reference proteome</keyword>
<proteinExistence type="predicted"/>
<dbReference type="InterPro" id="IPR012312">
    <property type="entry name" value="Hemerythrin-like"/>
</dbReference>
<name>A0A8J6Q559_9HYPH</name>
<reference evidence="2" key="1">
    <citation type="submission" date="2020-09" db="EMBL/GenBank/DDBJ databases">
        <title>Genome seq and assembly of Tianweitania sp.</title>
        <authorList>
            <person name="Chhetri G."/>
        </authorList>
    </citation>
    <scope>NUCLEOTIDE SEQUENCE</scope>
    <source>
        <strain evidence="2">Rool2</strain>
    </source>
</reference>
<accession>A0A8J6Q559</accession>
<organism evidence="2 3">
    <name type="scientific">Oryzicola mucosus</name>
    <dbReference type="NCBI Taxonomy" id="2767425"/>
    <lineage>
        <taxon>Bacteria</taxon>
        <taxon>Pseudomonadati</taxon>
        <taxon>Pseudomonadota</taxon>
        <taxon>Alphaproteobacteria</taxon>
        <taxon>Hyphomicrobiales</taxon>
        <taxon>Phyllobacteriaceae</taxon>
        <taxon>Oryzicola</taxon>
    </lineage>
</organism>
<gene>
    <name evidence="2" type="ORF">ICI42_19885</name>
</gene>
<dbReference type="EMBL" id="JACVVX010000008">
    <property type="protein sequence ID" value="MBD0416915.1"/>
    <property type="molecule type" value="Genomic_DNA"/>
</dbReference>
<comment type="caution">
    <text evidence="2">The sequence shown here is derived from an EMBL/GenBank/DDBJ whole genome shotgun (WGS) entry which is preliminary data.</text>
</comment>
<dbReference type="Pfam" id="PF01814">
    <property type="entry name" value="Hemerythrin"/>
    <property type="match status" value="1"/>
</dbReference>
<dbReference type="Gene3D" id="1.20.120.520">
    <property type="entry name" value="nmb1532 protein domain like"/>
    <property type="match status" value="1"/>
</dbReference>
<sequence>MKGAHASKLALCEMLEQIADSLPNRLDRAQCETAAKLLTSAVARFHRFEEDIVFPVYSACAVGDNGALQTVERLRFEHRQDEDFAFELSEQLLAAATAKAFNAEMLGFMLRGFFTSMRRHIAFESEHVIARLEAVG</sequence>
<dbReference type="AlphaFoldDB" id="A0A8J6Q559"/>
<protein>
    <submittedName>
        <fullName evidence="2">Hemerythrin domain-containing protein</fullName>
    </submittedName>
</protein>
<feature type="domain" description="Hemerythrin-like" evidence="1">
    <location>
        <begin position="2"/>
        <end position="131"/>
    </location>
</feature>
<evidence type="ECO:0000313" key="2">
    <source>
        <dbReference type="EMBL" id="MBD0416915.1"/>
    </source>
</evidence>
<evidence type="ECO:0000313" key="3">
    <source>
        <dbReference type="Proteomes" id="UP000643405"/>
    </source>
</evidence>
<evidence type="ECO:0000259" key="1">
    <source>
        <dbReference type="Pfam" id="PF01814"/>
    </source>
</evidence>
<dbReference type="Proteomes" id="UP000643405">
    <property type="component" value="Unassembled WGS sequence"/>
</dbReference>